<dbReference type="InterPro" id="IPR036930">
    <property type="entry name" value="WGR_dom_sf"/>
</dbReference>
<dbReference type="GO" id="GO:0003950">
    <property type="term" value="F:NAD+ poly-ADP-ribosyltransferase activity"/>
    <property type="evidence" value="ECO:0007669"/>
    <property type="project" value="UniProtKB-UniRule"/>
</dbReference>
<dbReference type="PROSITE" id="PS51059">
    <property type="entry name" value="PARP_CATALYTIC"/>
    <property type="match status" value="1"/>
</dbReference>
<evidence type="ECO:0000256" key="4">
    <source>
        <dbReference type="ARBA" id="ARBA00033987"/>
    </source>
</evidence>
<dbReference type="GO" id="GO:0006302">
    <property type="term" value="P:double-strand break repair"/>
    <property type="evidence" value="ECO:0007669"/>
    <property type="project" value="TreeGrafter"/>
</dbReference>
<dbReference type="GO" id="GO:0005730">
    <property type="term" value="C:nucleolus"/>
    <property type="evidence" value="ECO:0007669"/>
    <property type="project" value="TreeGrafter"/>
</dbReference>
<protein>
    <recommendedName>
        <fullName evidence="5">Poly [ADP-ribose] polymerase</fullName>
        <shortName evidence="5">PARP</shortName>
        <ecNumber evidence="5">2.4.2.-</ecNumber>
    </recommendedName>
</protein>
<evidence type="ECO:0000256" key="1">
    <source>
        <dbReference type="ARBA" id="ARBA00022676"/>
    </source>
</evidence>
<evidence type="ECO:0000256" key="2">
    <source>
        <dbReference type="ARBA" id="ARBA00022679"/>
    </source>
</evidence>
<dbReference type="InterPro" id="IPR050800">
    <property type="entry name" value="ARTD/PARP"/>
</dbReference>
<feature type="region of interest" description="Disordered" evidence="6">
    <location>
        <begin position="1"/>
        <end position="21"/>
    </location>
</feature>
<dbReference type="InterPro" id="IPR012317">
    <property type="entry name" value="Poly(ADP-ribose)pol_cat_dom"/>
</dbReference>
<reference evidence="9" key="1">
    <citation type="submission" date="2023-06" db="EMBL/GenBank/DDBJ databases">
        <title>Genome-scale phylogeny and comparative genomics of the fungal order Sordariales.</title>
        <authorList>
            <consortium name="Lawrence Berkeley National Laboratory"/>
            <person name="Hensen N."/>
            <person name="Bonometti L."/>
            <person name="Westerberg I."/>
            <person name="Brannstrom I.O."/>
            <person name="Guillou S."/>
            <person name="Cros-Aarteil S."/>
            <person name="Calhoun S."/>
            <person name="Haridas S."/>
            <person name="Kuo A."/>
            <person name="Mondo S."/>
            <person name="Pangilinan J."/>
            <person name="Riley R."/>
            <person name="LaButti K."/>
            <person name="Andreopoulos B."/>
            <person name="Lipzen A."/>
            <person name="Chen C."/>
            <person name="Yanf M."/>
            <person name="Daum C."/>
            <person name="Ng V."/>
            <person name="Clum A."/>
            <person name="Steindorff A."/>
            <person name="Ohm R."/>
            <person name="Martin F."/>
            <person name="Silar P."/>
            <person name="Natvig D."/>
            <person name="Lalanne C."/>
            <person name="Gautier V."/>
            <person name="Ament-velasquez S.L."/>
            <person name="Kruys A."/>
            <person name="Hutchinson M.I."/>
            <person name="Powell A.J."/>
            <person name="Barry K."/>
            <person name="Miller A.N."/>
            <person name="Grigoriev I.V."/>
            <person name="Debuchy R."/>
            <person name="Gladieux P."/>
            <person name="Thoren M.H."/>
            <person name="Johannesson H."/>
        </authorList>
    </citation>
    <scope>NUCLEOTIDE SEQUENCE</scope>
    <source>
        <strain evidence="9">SMH2392-1A</strain>
    </source>
</reference>
<proteinExistence type="predicted"/>
<dbReference type="RefSeq" id="XP_060291384.1">
    <property type="nucleotide sequence ID" value="XM_060435077.1"/>
</dbReference>
<keyword evidence="10" id="KW-1185">Reference proteome</keyword>
<evidence type="ECO:0000313" key="9">
    <source>
        <dbReference type="EMBL" id="KAK0706290.1"/>
    </source>
</evidence>
<evidence type="ECO:0000256" key="5">
    <source>
        <dbReference type="RuleBase" id="RU362114"/>
    </source>
</evidence>
<organism evidence="9 10">
    <name type="scientific">Lasiosphaeria miniovina</name>
    <dbReference type="NCBI Taxonomy" id="1954250"/>
    <lineage>
        <taxon>Eukaryota</taxon>
        <taxon>Fungi</taxon>
        <taxon>Dikarya</taxon>
        <taxon>Ascomycota</taxon>
        <taxon>Pezizomycotina</taxon>
        <taxon>Sordariomycetes</taxon>
        <taxon>Sordariomycetidae</taxon>
        <taxon>Sordariales</taxon>
        <taxon>Lasiosphaeriaceae</taxon>
        <taxon>Lasiosphaeria</taxon>
    </lineage>
</organism>
<keyword evidence="2 5" id="KW-0808">Transferase</keyword>
<dbReference type="GO" id="GO:0070212">
    <property type="term" value="P:protein poly-ADP-ribosylation"/>
    <property type="evidence" value="ECO:0007669"/>
    <property type="project" value="TreeGrafter"/>
</dbReference>
<evidence type="ECO:0000313" key="10">
    <source>
        <dbReference type="Proteomes" id="UP001172101"/>
    </source>
</evidence>
<dbReference type="Pfam" id="PF05406">
    <property type="entry name" value="WGR"/>
    <property type="match status" value="1"/>
</dbReference>
<dbReference type="PANTHER" id="PTHR10459:SF60">
    <property type="entry name" value="POLY [ADP-RIBOSE] POLYMERASE 2"/>
    <property type="match status" value="1"/>
</dbReference>
<dbReference type="Proteomes" id="UP001172101">
    <property type="component" value="Unassembled WGS sequence"/>
</dbReference>
<evidence type="ECO:0000259" key="8">
    <source>
        <dbReference type="PROSITE" id="PS51977"/>
    </source>
</evidence>
<evidence type="ECO:0000256" key="3">
    <source>
        <dbReference type="ARBA" id="ARBA00023027"/>
    </source>
</evidence>
<gene>
    <name evidence="9" type="ORF">B0T26DRAFT_446870</name>
</gene>
<dbReference type="SUPFAM" id="SSF56399">
    <property type="entry name" value="ADP-ribosylation"/>
    <property type="match status" value="1"/>
</dbReference>
<evidence type="ECO:0000259" key="7">
    <source>
        <dbReference type="PROSITE" id="PS51059"/>
    </source>
</evidence>
<sequence>MDRWRPDPPGTINPAKLLPGAAVGPDAFESVDILERRASLPSLAQASSEDADQSIPLPTAHTPPRPRRHIPLSRISSDWDDKREMAACRTSWQDHEKYRAEFEKLQVLKPPTRIRLTTHHGSFREQTGHWARTRISPDPGASPDGSVVIDTHTSSIYDAYLLCADVMRSINNFHRHQIVYDSESKVYTLWTREGRVGLAGVPRQVMHSTDLKAVATRFRKIFRDRTGVTWQRRFEAPPSGREGHFTFVALDYRIASLRSYRLPDYSVVSSNVNEEVRDLMEFMLYGGPIQQEKNHGLTTSTLAPLSPSKFSAPYEQLSSWSTFLAFKILDGICKIVDSSQQIHWKAILRATSRYRSQIPFCAGAAGRCPTISSYHAIFLELKLLHSLWPRPETAALLTEIHCRGNAQLSAHKSLAQPLYRAYSSLRHGFRRLTDSGEFRGIRAYLDNSCHASHNLKIELQDIYRVFVKNNLPNPYRDWIEAVPPVVKQAEGEMERLLLWHGTPADSLVGILDTGLQIRRPGATFTGTMFGNGIYLADVASKSAGYCRHRIWNGEAVLLLCEADVGTSRMRSRVSIPNGHQVVEMSAGKHRCIEGVGTIVPSGWMRIWWDMEGPPYSGGGSVSMPNIAAPYTNTFTPGGLIFNEYVIYSPSHLLIRYLLRVKIKGS</sequence>
<dbReference type="GO" id="GO:1990404">
    <property type="term" value="F:NAD+-protein mono-ADP-ribosyltransferase activity"/>
    <property type="evidence" value="ECO:0007669"/>
    <property type="project" value="TreeGrafter"/>
</dbReference>
<dbReference type="PANTHER" id="PTHR10459">
    <property type="entry name" value="DNA LIGASE"/>
    <property type="match status" value="1"/>
</dbReference>
<comment type="caution">
    <text evidence="9">The sequence shown here is derived from an EMBL/GenBank/DDBJ whole genome shotgun (WGS) entry which is preliminary data.</text>
</comment>
<dbReference type="EMBL" id="JAUIRO010000007">
    <property type="protein sequence ID" value="KAK0706290.1"/>
    <property type="molecule type" value="Genomic_DNA"/>
</dbReference>
<keyword evidence="1 5" id="KW-0328">Glycosyltransferase</keyword>
<dbReference type="InterPro" id="IPR008893">
    <property type="entry name" value="WGR_domain"/>
</dbReference>
<dbReference type="PROSITE" id="PS51977">
    <property type="entry name" value="WGR"/>
    <property type="match status" value="1"/>
</dbReference>
<dbReference type="AlphaFoldDB" id="A0AA39ZZ82"/>
<feature type="region of interest" description="Disordered" evidence="6">
    <location>
        <begin position="42"/>
        <end position="72"/>
    </location>
</feature>
<comment type="catalytic activity">
    <reaction evidence="4">
        <text>NAD(+) + (ADP-D-ribosyl)n-acceptor = nicotinamide + (ADP-D-ribosyl)n+1-acceptor + H(+).</text>
        <dbReference type="EC" id="2.4.2.30"/>
    </reaction>
</comment>
<dbReference type="EC" id="2.4.2.-" evidence="5"/>
<accession>A0AA39ZZ82</accession>
<dbReference type="SUPFAM" id="SSF142921">
    <property type="entry name" value="WGR domain-like"/>
    <property type="match status" value="1"/>
</dbReference>
<feature type="domain" description="PARP catalytic" evidence="7">
    <location>
        <begin position="416"/>
        <end position="665"/>
    </location>
</feature>
<dbReference type="Pfam" id="PF00644">
    <property type="entry name" value="PARP"/>
    <property type="match status" value="1"/>
</dbReference>
<name>A0AA39ZZ82_9PEZI</name>
<dbReference type="Gene3D" id="3.90.228.10">
    <property type="match status" value="1"/>
</dbReference>
<feature type="domain" description="WGR" evidence="8">
    <location>
        <begin position="144"/>
        <end position="245"/>
    </location>
</feature>
<dbReference type="GeneID" id="85318347"/>
<evidence type="ECO:0000256" key="6">
    <source>
        <dbReference type="SAM" id="MobiDB-lite"/>
    </source>
</evidence>
<keyword evidence="3 5" id="KW-0520">NAD</keyword>